<dbReference type="Pfam" id="PF13426">
    <property type="entry name" value="PAS_9"/>
    <property type="match status" value="1"/>
</dbReference>
<evidence type="ECO:0000259" key="2">
    <source>
        <dbReference type="PROSITE" id="PS50112"/>
    </source>
</evidence>
<proteinExistence type="predicted"/>
<dbReference type="InterPro" id="IPR029787">
    <property type="entry name" value="Nucleotide_cyclase"/>
</dbReference>
<dbReference type="InterPro" id="IPR035965">
    <property type="entry name" value="PAS-like_dom_sf"/>
</dbReference>
<protein>
    <submittedName>
        <fullName evidence="5">PAS domain S-box-containing protein/diguanylate cyclase (GGDEF) domain-containing protein</fullName>
    </submittedName>
</protein>
<accession>A0A1G8QMK6</accession>
<keyword evidence="1" id="KW-0472">Membrane</keyword>
<feature type="domain" description="GGDEF" evidence="3">
    <location>
        <begin position="330"/>
        <end position="460"/>
    </location>
</feature>
<dbReference type="PROSITE" id="PS51832">
    <property type="entry name" value="HD_GYP"/>
    <property type="match status" value="1"/>
</dbReference>
<dbReference type="Pfam" id="PF13487">
    <property type="entry name" value="HD_5"/>
    <property type="match status" value="1"/>
</dbReference>
<dbReference type="PROSITE" id="PS50112">
    <property type="entry name" value="PAS"/>
    <property type="match status" value="2"/>
</dbReference>
<feature type="domain" description="HD-GYP" evidence="4">
    <location>
        <begin position="451"/>
        <end position="637"/>
    </location>
</feature>
<evidence type="ECO:0000259" key="3">
    <source>
        <dbReference type="PROSITE" id="PS50887"/>
    </source>
</evidence>
<dbReference type="Gene3D" id="3.30.70.270">
    <property type="match status" value="1"/>
</dbReference>
<dbReference type="SMART" id="SM00091">
    <property type="entry name" value="PAS"/>
    <property type="match status" value="2"/>
</dbReference>
<dbReference type="SMART" id="SM00471">
    <property type="entry name" value="HDc"/>
    <property type="match status" value="1"/>
</dbReference>
<evidence type="ECO:0000256" key="1">
    <source>
        <dbReference type="SAM" id="Phobius"/>
    </source>
</evidence>
<evidence type="ECO:0000313" key="5">
    <source>
        <dbReference type="EMBL" id="SDJ05863.1"/>
    </source>
</evidence>
<dbReference type="NCBIfam" id="TIGR00254">
    <property type="entry name" value="GGDEF"/>
    <property type="match status" value="1"/>
</dbReference>
<dbReference type="PANTHER" id="PTHR43155">
    <property type="entry name" value="CYCLIC DI-GMP PHOSPHODIESTERASE PA4108-RELATED"/>
    <property type="match status" value="1"/>
</dbReference>
<dbReference type="AlphaFoldDB" id="A0A1G8QMK6"/>
<dbReference type="Pfam" id="PF08448">
    <property type="entry name" value="PAS_4"/>
    <property type="match status" value="1"/>
</dbReference>
<dbReference type="PANTHER" id="PTHR43155:SF2">
    <property type="entry name" value="CYCLIC DI-GMP PHOSPHODIESTERASE PA4108"/>
    <property type="match status" value="1"/>
</dbReference>
<dbReference type="PROSITE" id="PS50887">
    <property type="entry name" value="GGDEF"/>
    <property type="match status" value="1"/>
</dbReference>
<dbReference type="CDD" id="cd00077">
    <property type="entry name" value="HDc"/>
    <property type="match status" value="1"/>
</dbReference>
<dbReference type="InterPro" id="IPR003607">
    <property type="entry name" value="HD/PDEase_dom"/>
</dbReference>
<dbReference type="Gene3D" id="3.30.450.20">
    <property type="entry name" value="PAS domain"/>
    <property type="match status" value="2"/>
</dbReference>
<dbReference type="InterPro" id="IPR043128">
    <property type="entry name" value="Rev_trsase/Diguanyl_cyclase"/>
</dbReference>
<dbReference type="InterPro" id="IPR000160">
    <property type="entry name" value="GGDEF_dom"/>
</dbReference>
<dbReference type="Gene3D" id="1.10.3210.10">
    <property type="entry name" value="Hypothetical protein af1432"/>
    <property type="match status" value="1"/>
</dbReference>
<keyword evidence="1" id="KW-1133">Transmembrane helix</keyword>
<organism evidence="5 6">
    <name type="scientific">Halanaerobium congolense</name>
    <dbReference type="NCBI Taxonomy" id="54121"/>
    <lineage>
        <taxon>Bacteria</taxon>
        <taxon>Bacillati</taxon>
        <taxon>Bacillota</taxon>
        <taxon>Clostridia</taxon>
        <taxon>Halanaerobiales</taxon>
        <taxon>Halanaerobiaceae</taxon>
        <taxon>Halanaerobium</taxon>
    </lineage>
</organism>
<dbReference type="InterPro" id="IPR037522">
    <property type="entry name" value="HD_GYP_dom"/>
</dbReference>
<name>A0A1G8QMK6_9FIRM</name>
<sequence length="637" mass="73372">MIIILLSSNVKSQTINEMIDLIDKHGAMIFLINQENGEIIYANEAAVNFYSYPEEELLAMNISDINILSPEEMAEKIELARSEQQNHFDFKHRLASGEIRNIEVYSYPNNFNGTPVLFSIFNDVTARVKAEANNRRIRTYLYISFGLIILILLVFSILFYRKNRKLKSIKNELENFNKLYQTFIDANDNLIYLKDNKMNYLFVNEAAAEFYNKSKKEIIGKNDYQISNREFANLRRLTDDKVYHQLMVSSENKIIVEEVEWNDKVYKVTKFPVELLDGSYGVGAFIEDITERVEREKQIKYLLYRDSLTELYNRRFFEEEIKRLDTKRQLPISIIMADVNGLKLINDSLGHEKGDQLLIKAANLLKEVVRDEDILARQGGDEFAVLLPKTSNREAQKIVLRIKRKCRETESEEVAVSIGIGVATKTEPEQSIDQVLKEADNEMYQNKLSESRSTKSKIVQSLLNTLTAKSNETKEHAVRMTKLAFDFGEKLGLSNSQQHRLSLLATLHDIGKTTIPEEILKKPGKLTDKEWEIIKDHPERGYKIASSSQEFAVVADDIYAHHERWDGSGYPGKLKGENIPYLARIISIIDAYDVMTHKRSYKKAVPKDRALEEISDCAGSQFDPDLAAEFINLIRTE</sequence>
<dbReference type="SUPFAM" id="SSF55785">
    <property type="entry name" value="PYP-like sensor domain (PAS domain)"/>
    <property type="match status" value="2"/>
</dbReference>
<evidence type="ECO:0000313" key="6">
    <source>
        <dbReference type="Proteomes" id="UP000198945"/>
    </source>
</evidence>
<reference evidence="5 6" key="1">
    <citation type="submission" date="2016-10" db="EMBL/GenBank/DDBJ databases">
        <authorList>
            <person name="de Groot N.N."/>
        </authorList>
    </citation>
    <scope>NUCLEOTIDE SEQUENCE [LARGE SCALE GENOMIC DNA]</scope>
    <source>
        <strain evidence="5 6">WG7</strain>
    </source>
</reference>
<dbReference type="CDD" id="cd01949">
    <property type="entry name" value="GGDEF"/>
    <property type="match status" value="1"/>
</dbReference>
<feature type="transmembrane region" description="Helical" evidence="1">
    <location>
        <begin position="140"/>
        <end position="160"/>
    </location>
</feature>
<dbReference type="InterPro" id="IPR013656">
    <property type="entry name" value="PAS_4"/>
</dbReference>
<dbReference type="EMBL" id="FNEH01000025">
    <property type="protein sequence ID" value="SDJ05863.1"/>
    <property type="molecule type" value="Genomic_DNA"/>
</dbReference>
<gene>
    <name evidence="5" type="ORF">SAMN04515654_12528</name>
</gene>
<dbReference type="NCBIfam" id="TIGR00229">
    <property type="entry name" value="sensory_box"/>
    <property type="match status" value="2"/>
</dbReference>
<dbReference type="SMART" id="SM00267">
    <property type="entry name" value="GGDEF"/>
    <property type="match status" value="1"/>
</dbReference>
<dbReference type="SUPFAM" id="SSF55073">
    <property type="entry name" value="Nucleotide cyclase"/>
    <property type="match status" value="1"/>
</dbReference>
<feature type="domain" description="PAS" evidence="2">
    <location>
        <begin position="176"/>
        <end position="222"/>
    </location>
</feature>
<dbReference type="Proteomes" id="UP000198945">
    <property type="component" value="Unassembled WGS sequence"/>
</dbReference>
<evidence type="ECO:0000259" key="4">
    <source>
        <dbReference type="PROSITE" id="PS51832"/>
    </source>
</evidence>
<dbReference type="CDD" id="cd00130">
    <property type="entry name" value="PAS"/>
    <property type="match status" value="1"/>
</dbReference>
<dbReference type="SUPFAM" id="SSF109604">
    <property type="entry name" value="HD-domain/PDEase-like"/>
    <property type="match status" value="1"/>
</dbReference>
<dbReference type="Pfam" id="PF00990">
    <property type="entry name" value="GGDEF"/>
    <property type="match status" value="1"/>
</dbReference>
<feature type="domain" description="PAS" evidence="2">
    <location>
        <begin position="14"/>
        <end position="87"/>
    </location>
</feature>
<dbReference type="InterPro" id="IPR000014">
    <property type="entry name" value="PAS"/>
</dbReference>
<keyword evidence="1" id="KW-0812">Transmembrane</keyword>